<dbReference type="GeneID" id="81587952"/>
<evidence type="ECO:0000313" key="2">
    <source>
        <dbReference type="Proteomes" id="UP001213799"/>
    </source>
</evidence>
<evidence type="ECO:0000313" key="1">
    <source>
        <dbReference type="EMBL" id="KAJ5603697.1"/>
    </source>
</evidence>
<accession>A0AAD6E952</accession>
<dbReference type="Proteomes" id="UP001213799">
    <property type="component" value="Unassembled WGS sequence"/>
</dbReference>
<dbReference type="AlphaFoldDB" id="A0AAD6E952"/>
<dbReference type="EMBL" id="JAQJAE010000003">
    <property type="protein sequence ID" value="KAJ5603697.1"/>
    <property type="molecule type" value="Genomic_DNA"/>
</dbReference>
<dbReference type="RefSeq" id="XP_056753495.1">
    <property type="nucleotide sequence ID" value="XM_056897710.1"/>
</dbReference>
<protein>
    <submittedName>
        <fullName evidence="1">Uncharacterized protein</fullName>
    </submittedName>
</protein>
<reference evidence="1" key="1">
    <citation type="journal article" date="2023" name="IMA Fungus">
        <title>Comparative genomic study of the Penicillium genus elucidates a diverse pangenome and 15 lateral gene transfer events.</title>
        <authorList>
            <person name="Petersen C."/>
            <person name="Sorensen T."/>
            <person name="Nielsen M.R."/>
            <person name="Sondergaard T.E."/>
            <person name="Sorensen J.L."/>
            <person name="Fitzpatrick D.A."/>
            <person name="Frisvad J.C."/>
            <person name="Nielsen K.L."/>
        </authorList>
    </citation>
    <scope>NUCLEOTIDE SEQUENCE</scope>
    <source>
        <strain evidence="1">IBT 12815</strain>
    </source>
</reference>
<sequence length="146" mass="16058">MGLGIVVRLGCLRSWIIITVAMDMALRSSIATARYASLYLILLGETKSTATIYSDFISMLDTAGRKLIENPVVKSKPFLISPSNTFYGSGLESPSLAFVRFNLNAGKDWITLVAHGIYQQAKSPKIPRVDEGTGKIRTAWRVWGAF</sequence>
<name>A0AAD6E952_9EURO</name>
<organism evidence="1 2">
    <name type="scientific">Penicillium hordei</name>
    <dbReference type="NCBI Taxonomy" id="40994"/>
    <lineage>
        <taxon>Eukaryota</taxon>
        <taxon>Fungi</taxon>
        <taxon>Dikarya</taxon>
        <taxon>Ascomycota</taxon>
        <taxon>Pezizomycotina</taxon>
        <taxon>Eurotiomycetes</taxon>
        <taxon>Eurotiomycetidae</taxon>
        <taxon>Eurotiales</taxon>
        <taxon>Aspergillaceae</taxon>
        <taxon>Penicillium</taxon>
    </lineage>
</organism>
<comment type="caution">
    <text evidence="1">The sequence shown here is derived from an EMBL/GenBank/DDBJ whole genome shotgun (WGS) entry which is preliminary data.</text>
</comment>
<reference evidence="1" key="2">
    <citation type="submission" date="2023-01" db="EMBL/GenBank/DDBJ databases">
        <authorList>
            <person name="Petersen C."/>
        </authorList>
    </citation>
    <scope>NUCLEOTIDE SEQUENCE</scope>
    <source>
        <strain evidence="1">IBT 12815</strain>
    </source>
</reference>
<gene>
    <name evidence="1" type="ORF">N7537_006653</name>
</gene>
<keyword evidence="2" id="KW-1185">Reference proteome</keyword>
<proteinExistence type="predicted"/>